<dbReference type="EMBL" id="BGZK01002432">
    <property type="protein sequence ID" value="GBP93883.1"/>
    <property type="molecule type" value="Genomic_DNA"/>
</dbReference>
<dbReference type="PANTHER" id="PTHR11012">
    <property type="entry name" value="PROTEIN KINASE-LIKE DOMAIN-CONTAINING"/>
    <property type="match status" value="1"/>
</dbReference>
<dbReference type="AlphaFoldDB" id="A0A4C2A3P6"/>
<dbReference type="PANTHER" id="PTHR11012:SF8">
    <property type="entry name" value="JUVENILE HORMONE-INDUCIBLE PROTEIN 26"/>
    <property type="match status" value="1"/>
</dbReference>
<feature type="domain" description="CHK kinase-like" evidence="1">
    <location>
        <begin position="124"/>
        <end position="312"/>
    </location>
</feature>
<comment type="caution">
    <text evidence="2">The sequence shown here is derived from an EMBL/GenBank/DDBJ whole genome shotgun (WGS) entry which is preliminary data.</text>
</comment>
<evidence type="ECO:0000313" key="3">
    <source>
        <dbReference type="Proteomes" id="UP000299102"/>
    </source>
</evidence>
<protein>
    <recommendedName>
        <fullName evidence="1">CHK kinase-like domain-containing protein</fullName>
    </recommendedName>
</protein>
<dbReference type="InterPro" id="IPR004119">
    <property type="entry name" value="EcKL"/>
</dbReference>
<dbReference type="STRING" id="151549.A0A4C2A3P6"/>
<name>A0A4C2A3P6_EUMVA</name>
<evidence type="ECO:0000313" key="2">
    <source>
        <dbReference type="EMBL" id="GBP93883.1"/>
    </source>
</evidence>
<sequence>MADADRILGELLETVAKDEGIKEPQFVIKAISTDGANYTSTLHLITIKSYGMKDLELFAKVACVGEQIRKAIPADNIYKTERFVYKELAKIYENLQVKNNVPESERLKFAKFYACSDKYLEETVILENLMPQGYTCYDRFKPVTWEYAAAAVGALAKLHALSYAYAEDDPEDFTKAVAERAFEIAGPEPQMAEMFEKSGTNALEMIPEELKGRLRKFISENSSIEKFKSYYTSPRRPVFTHGDFRASNIMHRRKNGKLDSLIPVDYQTLHAGAPLVDLMYFIVSGTDGEFRKFHFKRLFQHYYDTFAGFLTKLGLDPEVLYPKRHFDEDYRQYLPFGLMISMFVLPIVLIESENAPTMQGTLK</sequence>
<dbReference type="OrthoDB" id="411145at2759"/>
<keyword evidence="3" id="KW-1185">Reference proteome</keyword>
<dbReference type="Gene3D" id="3.90.1200.10">
    <property type="match status" value="1"/>
</dbReference>
<dbReference type="Pfam" id="PF02958">
    <property type="entry name" value="EcKL"/>
    <property type="match status" value="1"/>
</dbReference>
<proteinExistence type="predicted"/>
<dbReference type="InterPro" id="IPR015897">
    <property type="entry name" value="CHK_kinase-like"/>
</dbReference>
<reference evidence="2 3" key="1">
    <citation type="journal article" date="2019" name="Commun. Biol.">
        <title>The bagworm genome reveals a unique fibroin gene that provides high tensile strength.</title>
        <authorList>
            <person name="Kono N."/>
            <person name="Nakamura H."/>
            <person name="Ohtoshi R."/>
            <person name="Tomita M."/>
            <person name="Numata K."/>
            <person name="Arakawa K."/>
        </authorList>
    </citation>
    <scope>NUCLEOTIDE SEQUENCE [LARGE SCALE GENOMIC DNA]</scope>
</reference>
<dbReference type="InterPro" id="IPR011009">
    <property type="entry name" value="Kinase-like_dom_sf"/>
</dbReference>
<organism evidence="2 3">
    <name type="scientific">Eumeta variegata</name>
    <name type="common">Bagworm moth</name>
    <name type="synonym">Eumeta japonica</name>
    <dbReference type="NCBI Taxonomy" id="151549"/>
    <lineage>
        <taxon>Eukaryota</taxon>
        <taxon>Metazoa</taxon>
        <taxon>Ecdysozoa</taxon>
        <taxon>Arthropoda</taxon>
        <taxon>Hexapoda</taxon>
        <taxon>Insecta</taxon>
        <taxon>Pterygota</taxon>
        <taxon>Neoptera</taxon>
        <taxon>Endopterygota</taxon>
        <taxon>Lepidoptera</taxon>
        <taxon>Glossata</taxon>
        <taxon>Ditrysia</taxon>
        <taxon>Tineoidea</taxon>
        <taxon>Psychidae</taxon>
        <taxon>Oiketicinae</taxon>
        <taxon>Eumeta</taxon>
    </lineage>
</organism>
<dbReference type="Proteomes" id="UP000299102">
    <property type="component" value="Unassembled WGS sequence"/>
</dbReference>
<dbReference type="SUPFAM" id="SSF56112">
    <property type="entry name" value="Protein kinase-like (PK-like)"/>
    <property type="match status" value="1"/>
</dbReference>
<gene>
    <name evidence="2" type="ORF">EVAR_85770_1</name>
</gene>
<evidence type="ECO:0000259" key="1">
    <source>
        <dbReference type="SMART" id="SM00587"/>
    </source>
</evidence>
<dbReference type="SMART" id="SM00587">
    <property type="entry name" value="CHK"/>
    <property type="match status" value="1"/>
</dbReference>
<accession>A0A4C2A3P6</accession>